<dbReference type="AlphaFoldDB" id="A0A0M3IKG1"/>
<proteinExistence type="predicted"/>
<organism evidence="2 3">
    <name type="scientific">Ascaris lumbricoides</name>
    <name type="common">Giant roundworm</name>
    <dbReference type="NCBI Taxonomy" id="6252"/>
    <lineage>
        <taxon>Eukaryota</taxon>
        <taxon>Metazoa</taxon>
        <taxon>Ecdysozoa</taxon>
        <taxon>Nematoda</taxon>
        <taxon>Chromadorea</taxon>
        <taxon>Rhabditida</taxon>
        <taxon>Spirurina</taxon>
        <taxon>Ascaridomorpha</taxon>
        <taxon>Ascaridoidea</taxon>
        <taxon>Ascarididae</taxon>
        <taxon>Ascaris</taxon>
    </lineage>
</organism>
<name>A0A0M3IKG1_ASCLU</name>
<feature type="compositionally biased region" description="Polar residues" evidence="1">
    <location>
        <begin position="1"/>
        <end position="26"/>
    </location>
</feature>
<feature type="region of interest" description="Disordered" evidence="1">
    <location>
        <begin position="1"/>
        <end position="37"/>
    </location>
</feature>
<reference evidence="3" key="1">
    <citation type="submission" date="2017-02" db="UniProtKB">
        <authorList>
            <consortium name="WormBaseParasite"/>
        </authorList>
    </citation>
    <scope>IDENTIFICATION</scope>
</reference>
<dbReference type="WBParaSite" id="ALUE_0001922701-mRNA-1">
    <property type="protein sequence ID" value="ALUE_0001922701-mRNA-1"/>
    <property type="gene ID" value="ALUE_0001922701"/>
</dbReference>
<evidence type="ECO:0000256" key="1">
    <source>
        <dbReference type="SAM" id="MobiDB-lite"/>
    </source>
</evidence>
<evidence type="ECO:0000313" key="3">
    <source>
        <dbReference type="WBParaSite" id="ALUE_0001922701-mRNA-1"/>
    </source>
</evidence>
<keyword evidence="2" id="KW-1185">Reference proteome</keyword>
<accession>A0A0M3IKG1</accession>
<evidence type="ECO:0000313" key="2">
    <source>
        <dbReference type="Proteomes" id="UP000036681"/>
    </source>
</evidence>
<dbReference type="Proteomes" id="UP000036681">
    <property type="component" value="Unplaced"/>
</dbReference>
<protein>
    <submittedName>
        <fullName evidence="3">Uncharacterized protein</fullName>
    </submittedName>
</protein>
<sequence length="37" mass="3957">MRSHKVSFTTVFSPPQLPSTTSTATGQHLKDGAQISL</sequence>